<dbReference type="EMBL" id="LN899823">
    <property type="protein sequence ID" value="CUV24769.1"/>
    <property type="molecule type" value="Genomic_DNA"/>
</dbReference>
<organism evidence="5">
    <name type="scientific">Ralstonia solanacearum</name>
    <name type="common">Pseudomonas solanacearum</name>
    <dbReference type="NCBI Taxonomy" id="305"/>
    <lineage>
        <taxon>Bacteria</taxon>
        <taxon>Pseudomonadati</taxon>
        <taxon>Pseudomonadota</taxon>
        <taxon>Betaproteobacteria</taxon>
        <taxon>Burkholderiales</taxon>
        <taxon>Burkholderiaceae</taxon>
        <taxon>Ralstonia</taxon>
        <taxon>Ralstonia solanacearum species complex</taxon>
    </lineage>
</organism>
<accession>A0A0S4XGP0</accession>
<feature type="region of interest" description="Disordered" evidence="1">
    <location>
        <begin position="42"/>
        <end position="65"/>
    </location>
</feature>
<dbReference type="AlphaFoldDB" id="A0A0S4XGP0"/>
<evidence type="ECO:0000313" key="4">
    <source>
        <dbReference type="EMBL" id="CUV40428.1"/>
    </source>
</evidence>
<gene>
    <name evidence="5" type="ORF">RD1301_v1_2240016</name>
    <name evidence="2" type="ORF">RUN1744_v1_730002</name>
    <name evidence="3" type="ORF">TD1301_v1_380002</name>
    <name evidence="4" type="ORF">TF3108_v1_470001</name>
</gene>
<dbReference type="EMBL" id="LN899822">
    <property type="protein sequence ID" value="CUV62363.1"/>
    <property type="molecule type" value="Genomic_DNA"/>
</dbReference>
<evidence type="ECO:0000256" key="1">
    <source>
        <dbReference type="SAM" id="MobiDB-lite"/>
    </source>
</evidence>
<protein>
    <submittedName>
        <fullName evidence="5">Uncharacterized protein</fullName>
    </submittedName>
</protein>
<evidence type="ECO:0000313" key="2">
    <source>
        <dbReference type="EMBL" id="CUV24769.1"/>
    </source>
</evidence>
<reference evidence="5" key="1">
    <citation type="submission" date="2015-10" db="EMBL/GenBank/DDBJ databases">
        <authorList>
            <person name="Gilbert D.G."/>
        </authorList>
    </citation>
    <scope>NUCLEOTIDE SEQUENCE</scope>
    <source>
        <strain evidence="5">Phyl III-seqv23</strain>
    </source>
</reference>
<sequence>MTSNHDFCVRQKSARNSRSKSVGTMCLYTGILADGELDSLYEPTIPQGHERPLCPTSASRSGIKD</sequence>
<evidence type="ECO:0000313" key="3">
    <source>
        <dbReference type="EMBL" id="CUV33378.1"/>
    </source>
</evidence>
<evidence type="ECO:0000313" key="5">
    <source>
        <dbReference type="EMBL" id="CUV62363.1"/>
    </source>
</evidence>
<dbReference type="EMBL" id="LN899825">
    <property type="protein sequence ID" value="CUV33378.1"/>
    <property type="molecule type" value="Genomic_DNA"/>
</dbReference>
<name>A0A0S4XGP0_RALSL</name>
<feature type="compositionally biased region" description="Polar residues" evidence="1">
    <location>
        <begin position="56"/>
        <end position="65"/>
    </location>
</feature>
<proteinExistence type="predicted"/>
<dbReference type="EMBL" id="LN899826">
    <property type="protein sequence ID" value="CUV40428.1"/>
    <property type="molecule type" value="Genomic_DNA"/>
</dbReference>